<evidence type="ECO:0000313" key="3">
    <source>
        <dbReference type="EMBL" id="MVA95679.1"/>
    </source>
</evidence>
<dbReference type="Pfam" id="PF08327">
    <property type="entry name" value="AHSA1"/>
    <property type="match status" value="1"/>
</dbReference>
<protein>
    <submittedName>
        <fullName evidence="3">Polyketide cyclase</fullName>
    </submittedName>
</protein>
<reference evidence="3 4" key="1">
    <citation type="submission" date="2019-12" db="EMBL/GenBank/DDBJ databases">
        <title>Nitratireductor arenosus sp. nov., Isolated from sea sand, Jeju island, South Korea.</title>
        <authorList>
            <person name="Kim W."/>
        </authorList>
    </citation>
    <scope>NUCLEOTIDE SEQUENCE [LARGE SCALE GENOMIC DNA]</scope>
    <source>
        <strain evidence="3 4">CAU 1489</strain>
    </source>
</reference>
<dbReference type="EMBL" id="WPHG01000001">
    <property type="protein sequence ID" value="MVA95679.1"/>
    <property type="molecule type" value="Genomic_DNA"/>
</dbReference>
<gene>
    <name evidence="3" type="ORF">GN330_00240</name>
</gene>
<dbReference type="Gene3D" id="3.30.530.20">
    <property type="match status" value="1"/>
</dbReference>
<dbReference type="CDD" id="cd08900">
    <property type="entry name" value="SRPBCC_CalC_Aha1-like_7"/>
    <property type="match status" value="1"/>
</dbReference>
<sequence>MTDHSETHAIFTVERLIDLPPSIVFAGFSDPQTKRRWMGGEEQGWTVDRFEMDFRVGGVETWRFSFGDSGPMSNDVVFLDIVEDRRIVIAYAMIIAGKRISASLATTTFVSEGSGTRVTYTEQATFLDGADTPESREAGCRELLAALETDLTGSRKVA</sequence>
<dbReference type="InterPro" id="IPR023393">
    <property type="entry name" value="START-like_dom_sf"/>
</dbReference>
<comment type="caution">
    <text evidence="3">The sequence shown here is derived from an EMBL/GenBank/DDBJ whole genome shotgun (WGS) entry which is preliminary data.</text>
</comment>
<proteinExistence type="inferred from homology"/>
<feature type="domain" description="Activator of Hsp90 ATPase homologue 1/2-like C-terminal" evidence="2">
    <location>
        <begin position="18"/>
        <end position="148"/>
    </location>
</feature>
<accession>A0A844QCX0</accession>
<evidence type="ECO:0000256" key="1">
    <source>
        <dbReference type="ARBA" id="ARBA00006817"/>
    </source>
</evidence>
<evidence type="ECO:0000259" key="2">
    <source>
        <dbReference type="Pfam" id="PF08327"/>
    </source>
</evidence>
<dbReference type="RefSeq" id="WP_156710572.1">
    <property type="nucleotide sequence ID" value="NZ_WPHG01000001.1"/>
</dbReference>
<name>A0A844QCX0_9HYPH</name>
<dbReference type="InterPro" id="IPR013538">
    <property type="entry name" value="ASHA1/2-like_C"/>
</dbReference>
<organism evidence="3 4">
    <name type="scientific">Nitratireductor arenosus</name>
    <dbReference type="NCBI Taxonomy" id="2682096"/>
    <lineage>
        <taxon>Bacteria</taxon>
        <taxon>Pseudomonadati</taxon>
        <taxon>Pseudomonadota</taxon>
        <taxon>Alphaproteobacteria</taxon>
        <taxon>Hyphomicrobiales</taxon>
        <taxon>Phyllobacteriaceae</taxon>
        <taxon>Nitratireductor</taxon>
    </lineage>
</organism>
<keyword evidence="4" id="KW-1185">Reference proteome</keyword>
<dbReference type="Proteomes" id="UP000463224">
    <property type="component" value="Unassembled WGS sequence"/>
</dbReference>
<dbReference type="SUPFAM" id="SSF55961">
    <property type="entry name" value="Bet v1-like"/>
    <property type="match status" value="1"/>
</dbReference>
<comment type="similarity">
    <text evidence="1">Belongs to the AHA1 family.</text>
</comment>
<evidence type="ECO:0000313" key="4">
    <source>
        <dbReference type="Proteomes" id="UP000463224"/>
    </source>
</evidence>
<dbReference type="AlphaFoldDB" id="A0A844QCX0"/>